<dbReference type="Proteomes" id="UP000252015">
    <property type="component" value="Unassembled WGS sequence"/>
</dbReference>
<keyword evidence="1" id="KW-0732">Signal</keyword>
<organism evidence="2 3">
    <name type="scientific">Mycobacterium shimoidei</name>
    <dbReference type="NCBI Taxonomy" id="29313"/>
    <lineage>
        <taxon>Bacteria</taxon>
        <taxon>Bacillati</taxon>
        <taxon>Actinomycetota</taxon>
        <taxon>Actinomycetes</taxon>
        <taxon>Mycobacteriales</taxon>
        <taxon>Mycobacteriaceae</taxon>
        <taxon>Mycobacterium</taxon>
    </lineage>
</organism>
<keyword evidence="3" id="KW-1185">Reference proteome</keyword>
<gene>
    <name evidence="2" type="primary">lppJ_2</name>
    <name evidence="2" type="ORF">MSP7336_02244</name>
</gene>
<keyword evidence="2" id="KW-0449">Lipoprotein</keyword>
<evidence type="ECO:0000313" key="2">
    <source>
        <dbReference type="EMBL" id="SRX93997.1"/>
    </source>
</evidence>
<protein>
    <submittedName>
        <fullName evidence="2">Lipoprotein LppJ</fullName>
    </submittedName>
</protein>
<feature type="chain" id="PRO_5016846011" evidence="1">
    <location>
        <begin position="29"/>
        <end position="168"/>
    </location>
</feature>
<evidence type="ECO:0000256" key="1">
    <source>
        <dbReference type="SAM" id="SignalP"/>
    </source>
</evidence>
<proteinExistence type="predicted"/>
<reference evidence="2 3" key="1">
    <citation type="submission" date="2018-05" db="EMBL/GenBank/DDBJ databases">
        <authorList>
            <consortium name="IHU Genomes"/>
        </authorList>
    </citation>
    <scope>NUCLEOTIDE SEQUENCE [LARGE SCALE GENOMIC DNA]</scope>
    <source>
        <strain evidence="2 3">P7336</strain>
    </source>
</reference>
<dbReference type="STRING" id="29313.BHQ16_15855"/>
<sequence length="168" mass="17991">MLKIAIKTVIAMVAVVTSGCGVMNKMQAASVTNPMTPEQSKAQVVDAAREIVHALGLHVTDAFFWHSSCNDQGDPPFRGRLTISYPPASSFEASEAEIADMVQRLQSLGWAGDPDLHSHGSVLKKNNVVATFYPGTADKYPAVDLLGECRDVTTTKQTRGSTEAVNLS</sequence>
<accession>A0A375YYS7</accession>
<name>A0A375YYS7_MYCSH</name>
<dbReference type="PROSITE" id="PS51257">
    <property type="entry name" value="PROKAR_LIPOPROTEIN"/>
    <property type="match status" value="1"/>
</dbReference>
<dbReference type="RefSeq" id="WP_244917446.1">
    <property type="nucleotide sequence ID" value="NZ_UEGW01000001.1"/>
</dbReference>
<dbReference type="EMBL" id="UEGW01000001">
    <property type="protein sequence ID" value="SRX93997.1"/>
    <property type="molecule type" value="Genomic_DNA"/>
</dbReference>
<feature type="signal peptide" evidence="1">
    <location>
        <begin position="1"/>
        <end position="28"/>
    </location>
</feature>
<dbReference type="AlphaFoldDB" id="A0A375YYS7"/>
<evidence type="ECO:0000313" key="3">
    <source>
        <dbReference type="Proteomes" id="UP000252015"/>
    </source>
</evidence>